<feature type="transmembrane region" description="Helical" evidence="3">
    <location>
        <begin position="20"/>
        <end position="39"/>
    </location>
</feature>
<dbReference type="AlphaFoldDB" id="A0A3E0L5A8"/>
<reference evidence="5 6" key="1">
    <citation type="submission" date="2017-10" db="EMBL/GenBank/DDBJ databases">
        <title>A large-scale comparative metagenomic study reveals the eutrophication-driven functional interactions in six Microcystis-epibionts communities.</title>
        <authorList>
            <person name="Li Q."/>
            <person name="Lin F."/>
        </authorList>
    </citation>
    <scope>NUCLEOTIDE SEQUENCE [LARGE SCALE GENOMIC DNA]</scope>
    <source>
        <strain evidence="5">TF09</strain>
    </source>
</reference>
<sequence>MSKVKIPKHTEQVLPQVENLLKSWTLISLLICSFFLTQISMENIDKTWVSNSVYLYLSWFIKGILILVLGTFNTILIMGLGILGHEGTHWTLFKNRFLNDFWGGILWALSLLPYYNFRDFHFTHHRCTHYQVVDPEEPMNNHPLWFALTLGLLMGLMNRYKIVLSHLVSQSAKERGEAWKDVGFLTLAIVFYFYLIPLLGISIWFTVIPTFVILPTVFALRNIGEHRSIPEQGQQTLTQGTQKVDSWMVMTHPLIDWLWSHINYHKVHHRYPHLSHKYLPEIFEATKAEQSYLVINRYWQIILHALTSDYYGSQEDIEPYFLSK</sequence>
<accession>A0A3E0L5A8</accession>
<keyword evidence="3" id="KW-0472">Membrane</keyword>
<gene>
    <name evidence="5" type="ORF">DWQ54_07065</name>
</gene>
<name>A0A3E0L5A8_9CHRO</name>
<dbReference type="Pfam" id="PF00487">
    <property type="entry name" value="FA_desaturase"/>
    <property type="match status" value="1"/>
</dbReference>
<comment type="similarity">
    <text evidence="2">Belongs to the fatty acid desaturase type 2 family.</text>
</comment>
<protein>
    <submittedName>
        <fullName evidence="5">Fatty acid desaturase</fullName>
    </submittedName>
</protein>
<feature type="transmembrane region" description="Helical" evidence="3">
    <location>
        <begin position="59"/>
        <end position="85"/>
    </location>
</feature>
<comment type="cofactor">
    <cofactor evidence="1">
        <name>Fe(2+)</name>
        <dbReference type="ChEBI" id="CHEBI:29033"/>
    </cofactor>
</comment>
<proteinExistence type="inferred from homology"/>
<feature type="transmembrane region" description="Helical" evidence="3">
    <location>
        <begin position="97"/>
        <end position="115"/>
    </location>
</feature>
<dbReference type="InterPro" id="IPR005804">
    <property type="entry name" value="FA_desaturase_dom"/>
</dbReference>
<evidence type="ECO:0000256" key="1">
    <source>
        <dbReference type="ARBA" id="ARBA00001954"/>
    </source>
</evidence>
<dbReference type="EMBL" id="QQWC01000002">
    <property type="protein sequence ID" value="REJ42679.1"/>
    <property type="molecule type" value="Genomic_DNA"/>
</dbReference>
<evidence type="ECO:0000256" key="2">
    <source>
        <dbReference type="ARBA" id="ARBA00008749"/>
    </source>
</evidence>
<feature type="domain" description="Fatty acid desaturase" evidence="4">
    <location>
        <begin position="59"/>
        <end position="293"/>
    </location>
</feature>
<keyword evidence="3" id="KW-0812">Transmembrane</keyword>
<evidence type="ECO:0000313" key="5">
    <source>
        <dbReference type="EMBL" id="REJ42679.1"/>
    </source>
</evidence>
<evidence type="ECO:0000256" key="3">
    <source>
        <dbReference type="SAM" id="Phobius"/>
    </source>
</evidence>
<evidence type="ECO:0000259" key="4">
    <source>
        <dbReference type="Pfam" id="PF00487"/>
    </source>
</evidence>
<evidence type="ECO:0000313" key="6">
    <source>
        <dbReference type="Proteomes" id="UP000256873"/>
    </source>
</evidence>
<organism evidence="5 6">
    <name type="scientific">Microcystis flos-aquae TF09</name>
    <dbReference type="NCBI Taxonomy" id="2060473"/>
    <lineage>
        <taxon>Bacteria</taxon>
        <taxon>Bacillati</taxon>
        <taxon>Cyanobacteriota</taxon>
        <taxon>Cyanophyceae</taxon>
        <taxon>Oscillatoriophycideae</taxon>
        <taxon>Chroococcales</taxon>
        <taxon>Microcystaceae</taxon>
        <taxon>Microcystis</taxon>
    </lineage>
</organism>
<comment type="caution">
    <text evidence="5">The sequence shown here is derived from an EMBL/GenBank/DDBJ whole genome shotgun (WGS) entry which is preliminary data.</text>
</comment>
<keyword evidence="3" id="KW-1133">Transmembrane helix</keyword>
<feature type="transmembrane region" description="Helical" evidence="3">
    <location>
        <begin position="178"/>
        <end position="195"/>
    </location>
</feature>
<dbReference type="Proteomes" id="UP000256873">
    <property type="component" value="Unassembled WGS sequence"/>
</dbReference>
<feature type="transmembrane region" description="Helical" evidence="3">
    <location>
        <begin position="142"/>
        <end position="158"/>
    </location>
</feature>
<dbReference type="GO" id="GO:0006629">
    <property type="term" value="P:lipid metabolic process"/>
    <property type="evidence" value="ECO:0007669"/>
    <property type="project" value="InterPro"/>
</dbReference>